<dbReference type="EMBL" id="LSMT01000081">
    <property type="protein sequence ID" value="PFX28567.1"/>
    <property type="molecule type" value="Genomic_DNA"/>
</dbReference>
<dbReference type="OrthoDB" id="5977151at2759"/>
<dbReference type="AlphaFoldDB" id="A0A2B4SJ66"/>
<sequence>MGRGHDRGKKTMSIHHQAAKYGQELNLPEAEVIENEPTTNYVRGVKLKAKHQALEQLKSKWEEKPLHGQCPKRTKEKNVDQDQTHNWLSSPGLKSEREGFISAAQDQCIKTNYYRNKILKDGTDPMCRICGQFQETIDRLVSGCPELAETEYIRRRNKAAAYLHWTICKHYNIKANGRIRWSVRMNNDLLECKKKALDMVKSDNPPRLNNGRKMGYMQVMKEMWEEKGYGDFALTSQNLRDQATRLEKTFGSVADSLSAGIGGSERRKEGEIVSEELCEDINGLQNANSCAV</sequence>
<protein>
    <submittedName>
        <fullName evidence="2">Uncharacterized protein</fullName>
    </submittedName>
</protein>
<evidence type="ECO:0000313" key="3">
    <source>
        <dbReference type="Proteomes" id="UP000225706"/>
    </source>
</evidence>
<comment type="caution">
    <text evidence="2">The sequence shown here is derived from an EMBL/GenBank/DDBJ whole genome shotgun (WGS) entry which is preliminary data.</text>
</comment>
<name>A0A2B4SJ66_STYPI</name>
<accession>A0A2B4SJ66</accession>
<feature type="region of interest" description="Disordered" evidence="1">
    <location>
        <begin position="64"/>
        <end position="89"/>
    </location>
</feature>
<dbReference type="PANTHER" id="PTHR35450:SF2">
    <property type="entry name" value="REVERSE TRANSCRIPTASE DOMAIN-CONTAINING PROTEIN"/>
    <property type="match status" value="1"/>
</dbReference>
<proteinExistence type="predicted"/>
<gene>
    <name evidence="2" type="ORF">AWC38_SpisGene6722</name>
</gene>
<evidence type="ECO:0000313" key="2">
    <source>
        <dbReference type="EMBL" id="PFX28567.1"/>
    </source>
</evidence>
<keyword evidence="3" id="KW-1185">Reference proteome</keyword>
<dbReference type="PANTHER" id="PTHR35450">
    <property type="entry name" value="REVERSE TRANSCRIPTASE DOMAIN-CONTAINING PROTEIN"/>
    <property type="match status" value="1"/>
</dbReference>
<dbReference type="Proteomes" id="UP000225706">
    <property type="component" value="Unassembled WGS sequence"/>
</dbReference>
<evidence type="ECO:0000256" key="1">
    <source>
        <dbReference type="SAM" id="MobiDB-lite"/>
    </source>
</evidence>
<organism evidence="2 3">
    <name type="scientific">Stylophora pistillata</name>
    <name type="common">Smooth cauliflower coral</name>
    <dbReference type="NCBI Taxonomy" id="50429"/>
    <lineage>
        <taxon>Eukaryota</taxon>
        <taxon>Metazoa</taxon>
        <taxon>Cnidaria</taxon>
        <taxon>Anthozoa</taxon>
        <taxon>Hexacorallia</taxon>
        <taxon>Scleractinia</taxon>
        <taxon>Astrocoeniina</taxon>
        <taxon>Pocilloporidae</taxon>
        <taxon>Stylophora</taxon>
    </lineage>
</organism>
<reference evidence="3" key="1">
    <citation type="journal article" date="2017" name="bioRxiv">
        <title>Comparative analysis of the genomes of Stylophora pistillata and Acropora digitifera provides evidence for extensive differences between species of corals.</title>
        <authorList>
            <person name="Voolstra C.R."/>
            <person name="Li Y."/>
            <person name="Liew Y.J."/>
            <person name="Baumgarten S."/>
            <person name="Zoccola D."/>
            <person name="Flot J.-F."/>
            <person name="Tambutte S."/>
            <person name="Allemand D."/>
            <person name="Aranda M."/>
        </authorList>
    </citation>
    <scope>NUCLEOTIDE SEQUENCE [LARGE SCALE GENOMIC DNA]</scope>
</reference>